<dbReference type="InterPro" id="IPR029058">
    <property type="entry name" value="AB_hydrolase_fold"/>
</dbReference>
<keyword evidence="1" id="KW-0808">Transferase</keyword>
<name>A0A318KAQ1_9NOCA</name>
<dbReference type="SUPFAM" id="SSF53474">
    <property type="entry name" value="alpha/beta-Hydrolases"/>
    <property type="match status" value="1"/>
</dbReference>
<dbReference type="Gene3D" id="3.40.50.2020">
    <property type="match status" value="1"/>
</dbReference>
<dbReference type="GO" id="GO:0016740">
    <property type="term" value="F:transferase activity"/>
    <property type="evidence" value="ECO:0007669"/>
    <property type="project" value="UniProtKB-KW"/>
</dbReference>
<dbReference type="RefSeq" id="WP_040743591.1">
    <property type="nucleotide sequence ID" value="NZ_QJKF01000001.1"/>
</dbReference>
<evidence type="ECO:0000313" key="2">
    <source>
        <dbReference type="Proteomes" id="UP000247569"/>
    </source>
</evidence>
<dbReference type="OrthoDB" id="9810066at2"/>
<dbReference type="CDD" id="cd06223">
    <property type="entry name" value="PRTases_typeI"/>
    <property type="match status" value="1"/>
</dbReference>
<comment type="caution">
    <text evidence="1">The sequence shown here is derived from an EMBL/GenBank/DDBJ whole genome shotgun (WGS) entry which is preliminary data.</text>
</comment>
<keyword evidence="2" id="KW-1185">Reference proteome</keyword>
<dbReference type="EMBL" id="QJKF01000001">
    <property type="protein sequence ID" value="PXX71631.1"/>
    <property type="molecule type" value="Genomic_DNA"/>
</dbReference>
<reference evidence="1 2" key="1">
    <citation type="submission" date="2018-05" db="EMBL/GenBank/DDBJ databases">
        <title>Genomic Encyclopedia of Type Strains, Phase IV (KMG-IV): sequencing the most valuable type-strain genomes for metagenomic binning, comparative biology and taxonomic classification.</title>
        <authorList>
            <person name="Goeker M."/>
        </authorList>
    </citation>
    <scope>NUCLEOTIDE SEQUENCE [LARGE SCALE GENOMIC DNA]</scope>
    <source>
        <strain evidence="1 2">DSM 44704</strain>
    </source>
</reference>
<proteinExistence type="predicted"/>
<protein>
    <submittedName>
        <fullName evidence="1">Putative phosphoribosyl transferase</fullName>
    </submittedName>
</protein>
<evidence type="ECO:0000313" key="1">
    <source>
        <dbReference type="EMBL" id="PXX71631.1"/>
    </source>
</evidence>
<dbReference type="SUPFAM" id="SSF53271">
    <property type="entry name" value="PRTase-like"/>
    <property type="match status" value="1"/>
</dbReference>
<organism evidence="1 2">
    <name type="scientific">Nocardia tenerifensis</name>
    <dbReference type="NCBI Taxonomy" id="228006"/>
    <lineage>
        <taxon>Bacteria</taxon>
        <taxon>Bacillati</taxon>
        <taxon>Actinomycetota</taxon>
        <taxon>Actinomycetes</taxon>
        <taxon>Mycobacteriales</taxon>
        <taxon>Nocardiaceae</taxon>
        <taxon>Nocardia</taxon>
    </lineage>
</organism>
<dbReference type="Proteomes" id="UP000247569">
    <property type="component" value="Unassembled WGS sequence"/>
</dbReference>
<accession>A0A318KAQ1</accession>
<gene>
    <name evidence="1" type="ORF">DFR70_1011065</name>
</gene>
<dbReference type="Gene3D" id="3.40.50.1820">
    <property type="entry name" value="alpha/beta hydrolase"/>
    <property type="match status" value="1"/>
</dbReference>
<dbReference type="AlphaFoldDB" id="A0A318KAQ1"/>
<dbReference type="Gene3D" id="3.30.1310.20">
    <property type="entry name" value="PRTase-like"/>
    <property type="match status" value="1"/>
</dbReference>
<dbReference type="InterPro" id="IPR029057">
    <property type="entry name" value="PRTase-like"/>
</dbReference>
<sequence>MKFRDRHDAGHKLGAHLQSLADPDVAVLGLPRGGVPVAYEVARLLGAPLDVVGVRKLVVPHCKKLIFGAVGEDGIRIINTRVLRQARMSAEQMASVERHEIVQMRRELDYFRSGAARVPLRGKTVIVVDDGISTGSSARAACRVARHAAARRVVWAVPVGAELALDALRPIVDELVCLSAPTQTVDTRQWYERLGPVEESTVAGLLRREAEIRCPGAELADPPLRDEEVLLTLDRYDLAARLTIPARPIGIIVLAHGGANSARSPQTLSLAAVLNRAGLATLLVGLLTPIERLQRSRLLDIARMSRRLVGAARWATGQRYLTRLPIGLYGAGIGAGVALSAATDPLIGVAAVVSRGGRPDLAGVALIDVTAPTLLIVAGQDAAARELHRIAQAAIPGECVLMDMPDGPDVFPEDGANAVRDWFVAKLTAVV</sequence>
<dbReference type="InterPro" id="IPR000836">
    <property type="entry name" value="PRTase_dom"/>
</dbReference>